<evidence type="ECO:0000313" key="9">
    <source>
        <dbReference type="Proteomes" id="UP000694844"/>
    </source>
</evidence>
<evidence type="ECO:0000256" key="1">
    <source>
        <dbReference type="ARBA" id="ARBA00004173"/>
    </source>
</evidence>
<sequence>MAAPMKQFMRERILRRRKCLTHIRRTLHTTLSADGFQLPEEDHFKETQIRNPFKERKSVSEKPIIPHRSFPSSVKADPVGMERVPKTDSGHQFKKHPGCMKSKKLIEIPKILENSLNVIFKDSGCNTLESDGLKLYNYLKARKLPESRTSLISKARQLESQVTSNLSKEQKTKIEELLAQPELTTEEEKELKNTEEDILHKIKMNLHKITYHYEPLPYDEDFALRYSYSRMIPNYCVLTTCLSEIKKRDPAFEPESVLNMGSGIGSAVWATHSLWPDTVRQYYCVDDAPEMNKMAMQILKEGNVNRLNMVIPNVYFRDKLPSQRSGQFSIVICAYTLMDFPHRKSRLQLISELWDRTKDYFVLVDVGTRCGFELIQEVRHRLLKISEQTDQVNIFAPCPNIPRCPMLNLSEKPVPCNFEVQCPQWKGQSQDRIAERYSYIIFKKGELASDATNNWPRIVFKDVIQKRPKDYAICTLCCPDGSLGRYDISKRRNGRELYRMACESQWGDLLPVKLEENDELHFNSDSEESTENNTGTKLS</sequence>
<accession>A0A8B8EDI4</accession>
<dbReference type="GO" id="GO:0006412">
    <property type="term" value="P:translation"/>
    <property type="evidence" value="ECO:0007669"/>
    <property type="project" value="InterPro"/>
</dbReference>
<dbReference type="InterPro" id="IPR029063">
    <property type="entry name" value="SAM-dependent_MTases_sf"/>
</dbReference>
<dbReference type="GO" id="GO:0003735">
    <property type="term" value="F:structural constituent of ribosome"/>
    <property type="evidence" value="ECO:0007669"/>
    <property type="project" value="TreeGrafter"/>
</dbReference>
<dbReference type="GO" id="GO:0005763">
    <property type="term" value="C:mitochondrial small ribosomal subunit"/>
    <property type="evidence" value="ECO:0007669"/>
    <property type="project" value="TreeGrafter"/>
</dbReference>
<evidence type="ECO:0000256" key="5">
    <source>
        <dbReference type="ARBA" id="ARBA00023014"/>
    </source>
</evidence>
<evidence type="ECO:0000256" key="3">
    <source>
        <dbReference type="ARBA" id="ARBA00022946"/>
    </source>
</evidence>
<keyword evidence="9" id="KW-1185">Reference proteome</keyword>
<evidence type="ECO:0000256" key="2">
    <source>
        <dbReference type="ARBA" id="ARBA00022723"/>
    </source>
</evidence>
<dbReference type="GO" id="GO:0046872">
    <property type="term" value="F:metal ion binding"/>
    <property type="evidence" value="ECO:0007669"/>
    <property type="project" value="UniProtKB-KW"/>
</dbReference>
<dbReference type="PANTHER" id="PTHR13184:SF5">
    <property type="entry name" value="METHYLTRANSFERASE-LIKE PROTEIN 17, MITOCHONDRIAL"/>
    <property type="match status" value="1"/>
</dbReference>
<keyword evidence="5" id="KW-0411">Iron-sulfur</keyword>
<keyword evidence="3" id="KW-0809">Transit peptide</keyword>
<keyword evidence="2" id="KW-0479">Metal-binding</keyword>
<gene>
    <name evidence="10" type="primary">LOC111133793</name>
</gene>
<dbReference type="InterPro" id="IPR015324">
    <property type="entry name" value="Ribosomal_Rsm22-like"/>
</dbReference>
<dbReference type="Pfam" id="PF09243">
    <property type="entry name" value="Rsm22"/>
    <property type="match status" value="1"/>
</dbReference>
<dbReference type="KEGG" id="cvn:111133793"/>
<dbReference type="Gene3D" id="3.40.50.150">
    <property type="entry name" value="Vaccinia Virus protein VP39"/>
    <property type="match status" value="1"/>
</dbReference>
<dbReference type="Proteomes" id="UP000694844">
    <property type="component" value="Chromosome 5"/>
</dbReference>
<dbReference type="GO" id="GO:0051536">
    <property type="term" value="F:iron-sulfur cluster binding"/>
    <property type="evidence" value="ECO:0007669"/>
    <property type="project" value="UniProtKB-KW"/>
</dbReference>
<feature type="region of interest" description="Disordered" evidence="8">
    <location>
        <begin position="520"/>
        <end position="539"/>
    </location>
</feature>
<dbReference type="RefSeq" id="XP_022338165.1">
    <property type="nucleotide sequence ID" value="XM_022482457.1"/>
</dbReference>
<comment type="subcellular location">
    <subcellularLocation>
        <location evidence="1">Mitochondrion</location>
    </subcellularLocation>
</comment>
<name>A0A8B8EDI4_CRAVI</name>
<comment type="function">
    <text evidence="7">Mitochondrial ribosome (mitoribosome) assembly factor. Binds at the interface of the head and body domains of the mitochondrial small ribosomal subunit (mt-SSU), occluding the mRNA channel and preventing compaction of the head domain towards the body. Probable inactive methyltransferase: retains the characteristic folding and ability to bind S-adenosyl-L-methionine, but it probably lost its methyltransferase activity.</text>
</comment>
<evidence type="ECO:0000256" key="4">
    <source>
        <dbReference type="ARBA" id="ARBA00023004"/>
    </source>
</evidence>
<evidence type="ECO:0000313" key="10">
    <source>
        <dbReference type="RefSeq" id="XP_022338165.1"/>
    </source>
</evidence>
<organism evidence="9 10">
    <name type="scientific">Crassostrea virginica</name>
    <name type="common">Eastern oyster</name>
    <dbReference type="NCBI Taxonomy" id="6565"/>
    <lineage>
        <taxon>Eukaryota</taxon>
        <taxon>Metazoa</taxon>
        <taxon>Spiralia</taxon>
        <taxon>Lophotrochozoa</taxon>
        <taxon>Mollusca</taxon>
        <taxon>Bivalvia</taxon>
        <taxon>Autobranchia</taxon>
        <taxon>Pteriomorphia</taxon>
        <taxon>Ostreida</taxon>
        <taxon>Ostreoidea</taxon>
        <taxon>Ostreidae</taxon>
        <taxon>Crassostrea</taxon>
    </lineage>
</organism>
<protein>
    <submittedName>
        <fullName evidence="10">Methyltransferase-like protein 17, mitochondrial</fullName>
    </submittedName>
</protein>
<evidence type="ECO:0000256" key="8">
    <source>
        <dbReference type="SAM" id="MobiDB-lite"/>
    </source>
</evidence>
<dbReference type="OrthoDB" id="421327at2759"/>
<dbReference type="PANTHER" id="PTHR13184">
    <property type="entry name" value="37S RIBOSOMAL PROTEIN S22"/>
    <property type="match status" value="1"/>
</dbReference>
<keyword evidence="6" id="KW-0496">Mitochondrion</keyword>
<dbReference type="AlphaFoldDB" id="A0A8B8EDI4"/>
<dbReference type="SUPFAM" id="SSF53335">
    <property type="entry name" value="S-adenosyl-L-methionine-dependent methyltransferases"/>
    <property type="match status" value="1"/>
</dbReference>
<proteinExistence type="predicted"/>
<evidence type="ECO:0000256" key="6">
    <source>
        <dbReference type="ARBA" id="ARBA00023128"/>
    </source>
</evidence>
<reference evidence="10" key="1">
    <citation type="submission" date="2025-08" db="UniProtKB">
        <authorList>
            <consortium name="RefSeq"/>
        </authorList>
    </citation>
    <scope>IDENTIFICATION</scope>
    <source>
        <tissue evidence="10">Whole sample</tissue>
    </source>
</reference>
<dbReference type="GeneID" id="111133793"/>
<dbReference type="GO" id="GO:0008168">
    <property type="term" value="F:methyltransferase activity"/>
    <property type="evidence" value="ECO:0007669"/>
    <property type="project" value="InterPro"/>
</dbReference>
<evidence type="ECO:0000256" key="7">
    <source>
        <dbReference type="ARBA" id="ARBA00045681"/>
    </source>
</evidence>
<dbReference type="InterPro" id="IPR052571">
    <property type="entry name" value="Mt_RNA_Methyltransferase"/>
</dbReference>
<keyword evidence="4" id="KW-0408">Iron</keyword>